<keyword evidence="1" id="KW-0812">Transmembrane</keyword>
<sequence>MKRSSQKTEEKVLFTLKRKLPYFEITVLAWFLFLVCLAISRFVITNEAGYIWLFVGATIGFSFFVYVFDNSSKSLLVADNHIEIKTWLTKRKTMVPIKEIKGYEKREIYTRFGLTDHVRIVTHDNRYFEFMAENYSNYRWLPKGLARTKIQYLGRVEIKSKYKYLITQITVIGSLLAVLLFFLLQLIKLFR</sequence>
<name>A0ABS9BYF6_9BACT</name>
<feature type="transmembrane region" description="Helical" evidence="1">
    <location>
        <begin position="21"/>
        <end position="44"/>
    </location>
</feature>
<proteinExistence type="predicted"/>
<feature type="transmembrane region" description="Helical" evidence="1">
    <location>
        <begin position="164"/>
        <end position="187"/>
    </location>
</feature>
<evidence type="ECO:0008006" key="4">
    <source>
        <dbReference type="Google" id="ProtNLM"/>
    </source>
</evidence>
<keyword evidence="3" id="KW-1185">Reference proteome</keyword>
<dbReference type="EMBL" id="JAKEVZ010000015">
    <property type="protein sequence ID" value="MCF1752729.1"/>
    <property type="molecule type" value="Genomic_DNA"/>
</dbReference>
<evidence type="ECO:0000313" key="2">
    <source>
        <dbReference type="EMBL" id="MCF1752729.1"/>
    </source>
</evidence>
<dbReference type="Proteomes" id="UP001201449">
    <property type="component" value="Unassembled WGS sequence"/>
</dbReference>
<protein>
    <recommendedName>
        <fullName evidence="4">PH domain-containing protein</fullName>
    </recommendedName>
</protein>
<gene>
    <name evidence="2" type="ORF">L0U89_16850</name>
</gene>
<organism evidence="2 3">
    <name type="scientific">Mariniradius sediminis</name>
    <dbReference type="NCBI Taxonomy" id="2909237"/>
    <lineage>
        <taxon>Bacteria</taxon>
        <taxon>Pseudomonadati</taxon>
        <taxon>Bacteroidota</taxon>
        <taxon>Cytophagia</taxon>
        <taxon>Cytophagales</taxon>
        <taxon>Cyclobacteriaceae</taxon>
        <taxon>Mariniradius</taxon>
    </lineage>
</organism>
<dbReference type="RefSeq" id="WP_234862585.1">
    <property type="nucleotide sequence ID" value="NZ_JAKEVZ010000015.1"/>
</dbReference>
<feature type="transmembrane region" description="Helical" evidence="1">
    <location>
        <begin position="50"/>
        <end position="68"/>
    </location>
</feature>
<accession>A0ABS9BYF6</accession>
<reference evidence="2 3" key="1">
    <citation type="submission" date="2022-01" db="EMBL/GenBank/DDBJ databases">
        <title>Mariniradius saccharolyticus sp. nov., isolated from sediment of a river.</title>
        <authorList>
            <person name="Liu H."/>
        </authorList>
    </citation>
    <scope>NUCLEOTIDE SEQUENCE [LARGE SCALE GENOMIC DNA]</scope>
    <source>
        <strain evidence="2 3">RY-2</strain>
    </source>
</reference>
<evidence type="ECO:0000256" key="1">
    <source>
        <dbReference type="SAM" id="Phobius"/>
    </source>
</evidence>
<keyword evidence="1" id="KW-1133">Transmembrane helix</keyword>
<evidence type="ECO:0000313" key="3">
    <source>
        <dbReference type="Proteomes" id="UP001201449"/>
    </source>
</evidence>
<keyword evidence="1" id="KW-0472">Membrane</keyword>
<comment type="caution">
    <text evidence="2">The sequence shown here is derived from an EMBL/GenBank/DDBJ whole genome shotgun (WGS) entry which is preliminary data.</text>
</comment>